<protein>
    <submittedName>
        <fullName evidence="2">Uncharacterized protein</fullName>
    </submittedName>
</protein>
<evidence type="ECO:0000313" key="3">
    <source>
        <dbReference type="Proteomes" id="UP000017984"/>
    </source>
</evidence>
<reference evidence="2 3" key="1">
    <citation type="journal article" date="2014" name="Genome Announc.">
        <title>Draft Genome Sequence of Streptomyces roseochromogenes subsp. oscitans DS 12.976, Producer of the Aminocoumarin Antibiotic Clorobiocin.</title>
        <authorList>
            <person name="Ruckert C."/>
            <person name="Kalinowski J."/>
            <person name="Heide L."/>
            <person name="Apel A.K."/>
        </authorList>
    </citation>
    <scope>NUCLEOTIDE SEQUENCE [LARGE SCALE GENOMIC DNA]</scope>
    <source>
        <strain evidence="2 3">DS 12.976</strain>
    </source>
</reference>
<gene>
    <name evidence="2" type="ORF">M878_16810</name>
</gene>
<keyword evidence="3" id="KW-1185">Reference proteome</keyword>
<evidence type="ECO:0000256" key="1">
    <source>
        <dbReference type="SAM" id="MobiDB-lite"/>
    </source>
</evidence>
<evidence type="ECO:0000313" key="2">
    <source>
        <dbReference type="EMBL" id="EST31336.1"/>
    </source>
</evidence>
<dbReference type="STRING" id="1352936.M878_16810"/>
<dbReference type="HOGENOM" id="CLU_2095556_0_0_11"/>
<dbReference type="AlphaFoldDB" id="V6KIT8"/>
<sequence length="116" mass="11541">MVTPSVGAAGPFPAAHPMRRTADTGIDTLARNSRGFFPAGSGQRRDAHSSLAAGSFAVTRLGSEGVAYAVPGAGEGLLAVEVMGAGGQVQMALVVVDVLAGGDRDPPVGERPRTGG</sequence>
<comment type="caution">
    <text evidence="2">The sequence shown here is derived from an EMBL/GenBank/DDBJ whole genome shotgun (WGS) entry which is preliminary data.</text>
</comment>
<proteinExistence type="predicted"/>
<dbReference type="Proteomes" id="UP000017984">
    <property type="component" value="Chromosome"/>
</dbReference>
<name>V6KIT8_STRRC</name>
<dbReference type="EMBL" id="AWQX01000147">
    <property type="protein sequence ID" value="EST31336.1"/>
    <property type="molecule type" value="Genomic_DNA"/>
</dbReference>
<organism evidence="2 3">
    <name type="scientific">Streptomyces roseochromogenus subsp. oscitans DS 12.976</name>
    <dbReference type="NCBI Taxonomy" id="1352936"/>
    <lineage>
        <taxon>Bacteria</taxon>
        <taxon>Bacillati</taxon>
        <taxon>Actinomycetota</taxon>
        <taxon>Actinomycetes</taxon>
        <taxon>Kitasatosporales</taxon>
        <taxon>Streptomycetaceae</taxon>
        <taxon>Streptomyces</taxon>
    </lineage>
</organism>
<accession>V6KIT8</accession>
<feature type="region of interest" description="Disordered" evidence="1">
    <location>
        <begin position="1"/>
        <end position="25"/>
    </location>
</feature>